<dbReference type="Pfam" id="PF06574">
    <property type="entry name" value="FAD_syn"/>
    <property type="match status" value="1"/>
</dbReference>
<dbReference type="SUPFAM" id="SSF52374">
    <property type="entry name" value="Nucleotidylyl transferase"/>
    <property type="match status" value="1"/>
</dbReference>
<dbReference type="FunFam" id="2.40.30.30:FF:000003">
    <property type="entry name" value="Riboflavin biosynthesis protein"/>
    <property type="match status" value="1"/>
</dbReference>
<keyword evidence="10 15" id="KW-0274">FAD</keyword>
<evidence type="ECO:0000256" key="7">
    <source>
        <dbReference type="ARBA" id="ARBA00022695"/>
    </source>
</evidence>
<dbReference type="NCBIfam" id="TIGR00125">
    <property type="entry name" value="cyt_tran_rel"/>
    <property type="match status" value="1"/>
</dbReference>
<evidence type="ECO:0000313" key="17">
    <source>
        <dbReference type="EMBL" id="TWU00760.1"/>
    </source>
</evidence>
<keyword evidence="5 15" id="KW-0288">FMN</keyword>
<dbReference type="GO" id="GO:0006747">
    <property type="term" value="P:FAD biosynthetic process"/>
    <property type="evidence" value="ECO:0007669"/>
    <property type="project" value="UniProtKB-UniRule"/>
</dbReference>
<dbReference type="InterPro" id="IPR023465">
    <property type="entry name" value="Riboflavin_kinase_dom_sf"/>
</dbReference>
<evidence type="ECO:0000256" key="9">
    <source>
        <dbReference type="ARBA" id="ARBA00022777"/>
    </source>
</evidence>
<dbReference type="Pfam" id="PF01687">
    <property type="entry name" value="Flavokinase"/>
    <property type="match status" value="1"/>
</dbReference>
<dbReference type="Gene3D" id="2.40.30.30">
    <property type="entry name" value="Riboflavin kinase-like"/>
    <property type="match status" value="1"/>
</dbReference>
<comment type="similarity">
    <text evidence="15">Belongs to the ribF family.</text>
</comment>
<evidence type="ECO:0000256" key="6">
    <source>
        <dbReference type="ARBA" id="ARBA00022679"/>
    </source>
</evidence>
<dbReference type="Gene3D" id="3.40.50.620">
    <property type="entry name" value="HUPs"/>
    <property type="match status" value="1"/>
</dbReference>
<comment type="pathway">
    <text evidence="3 15">Cofactor biosynthesis; FMN biosynthesis; FMN from riboflavin (ATP route): step 1/1.</text>
</comment>
<evidence type="ECO:0000256" key="15">
    <source>
        <dbReference type="PIRNR" id="PIRNR004491"/>
    </source>
</evidence>
<evidence type="ECO:0000256" key="10">
    <source>
        <dbReference type="ARBA" id="ARBA00022827"/>
    </source>
</evidence>
<comment type="caution">
    <text evidence="17">The sequence shown here is derived from an EMBL/GenBank/DDBJ whole genome shotgun (WGS) entry which is preliminary data.</text>
</comment>
<dbReference type="InterPro" id="IPR023468">
    <property type="entry name" value="Riboflavin_kinase"/>
</dbReference>
<comment type="catalytic activity">
    <reaction evidence="13 15">
        <text>riboflavin + ATP = FMN + ADP + H(+)</text>
        <dbReference type="Rhea" id="RHEA:14357"/>
        <dbReference type="ChEBI" id="CHEBI:15378"/>
        <dbReference type="ChEBI" id="CHEBI:30616"/>
        <dbReference type="ChEBI" id="CHEBI:57986"/>
        <dbReference type="ChEBI" id="CHEBI:58210"/>
        <dbReference type="ChEBI" id="CHEBI:456216"/>
        <dbReference type="EC" id="2.7.1.26"/>
    </reaction>
</comment>
<evidence type="ECO:0000256" key="13">
    <source>
        <dbReference type="ARBA" id="ARBA00047880"/>
    </source>
</evidence>
<reference evidence="17 18" key="1">
    <citation type="submission" date="2019-02" db="EMBL/GenBank/DDBJ databases">
        <title>Deep-cultivation of Planctomycetes and their phenomic and genomic characterization uncovers novel biology.</title>
        <authorList>
            <person name="Wiegand S."/>
            <person name="Jogler M."/>
            <person name="Boedeker C."/>
            <person name="Pinto D."/>
            <person name="Vollmers J."/>
            <person name="Rivas-Marin E."/>
            <person name="Kohn T."/>
            <person name="Peeters S.H."/>
            <person name="Heuer A."/>
            <person name="Rast P."/>
            <person name="Oberbeckmann S."/>
            <person name="Bunk B."/>
            <person name="Jeske O."/>
            <person name="Meyerdierks A."/>
            <person name="Storesund J.E."/>
            <person name="Kallscheuer N."/>
            <person name="Luecker S."/>
            <person name="Lage O.M."/>
            <person name="Pohl T."/>
            <person name="Merkel B.J."/>
            <person name="Hornburger P."/>
            <person name="Mueller R.-W."/>
            <person name="Bruemmer F."/>
            <person name="Labrenz M."/>
            <person name="Spormann A.M."/>
            <person name="Op Den Camp H."/>
            <person name="Overmann J."/>
            <person name="Amann R."/>
            <person name="Jetten M.S.M."/>
            <person name="Mascher T."/>
            <person name="Medema M.H."/>
            <person name="Devos D.P."/>
            <person name="Kaster A.-K."/>
            <person name="Ovreas L."/>
            <person name="Rohde M."/>
            <person name="Galperin M.Y."/>
            <person name="Jogler C."/>
        </authorList>
    </citation>
    <scope>NUCLEOTIDE SEQUENCE [LARGE SCALE GENOMIC DNA]</scope>
    <source>
        <strain evidence="17 18">Pla52n</strain>
    </source>
</reference>
<gene>
    <name evidence="17" type="primary">ribF</name>
    <name evidence="17" type="ORF">Pla52n_41290</name>
</gene>
<evidence type="ECO:0000256" key="1">
    <source>
        <dbReference type="ARBA" id="ARBA00002121"/>
    </source>
</evidence>
<keyword evidence="7 15" id="KW-0548">Nucleotidyltransferase</keyword>
<dbReference type="EMBL" id="SJPN01000005">
    <property type="protein sequence ID" value="TWU00760.1"/>
    <property type="molecule type" value="Genomic_DNA"/>
</dbReference>
<dbReference type="SMART" id="SM00904">
    <property type="entry name" value="Flavokinase"/>
    <property type="match status" value="1"/>
</dbReference>
<dbReference type="PIRSF" id="PIRSF004491">
    <property type="entry name" value="FAD_Synth"/>
    <property type="match status" value="1"/>
</dbReference>
<evidence type="ECO:0000256" key="8">
    <source>
        <dbReference type="ARBA" id="ARBA00022741"/>
    </source>
</evidence>
<comment type="function">
    <text evidence="1">Catalyzes the phosphorylation of riboflavin to FMN followed by the adenylation of FMN to FAD.</text>
</comment>
<comment type="pathway">
    <text evidence="2 15">Cofactor biosynthesis; FAD biosynthesis; FAD from FMN: step 1/1.</text>
</comment>
<keyword evidence="11 15" id="KW-0067">ATP-binding</keyword>
<evidence type="ECO:0000256" key="4">
    <source>
        <dbReference type="ARBA" id="ARBA00022630"/>
    </source>
</evidence>
<keyword evidence="8 15" id="KW-0547">Nucleotide-binding</keyword>
<dbReference type="Proteomes" id="UP000320176">
    <property type="component" value="Unassembled WGS sequence"/>
</dbReference>
<dbReference type="InterPro" id="IPR015865">
    <property type="entry name" value="Riboflavin_kinase_bac/euk"/>
</dbReference>
<dbReference type="InterPro" id="IPR014729">
    <property type="entry name" value="Rossmann-like_a/b/a_fold"/>
</dbReference>
<dbReference type="PANTHER" id="PTHR22749">
    <property type="entry name" value="RIBOFLAVIN KINASE/FMN ADENYLYLTRANSFERASE"/>
    <property type="match status" value="1"/>
</dbReference>
<feature type="domain" description="Riboflavin kinase" evidence="16">
    <location>
        <begin position="188"/>
        <end position="314"/>
    </location>
</feature>
<dbReference type="EC" id="2.7.7.2" evidence="15"/>
<dbReference type="InterPro" id="IPR015864">
    <property type="entry name" value="FAD_synthase"/>
</dbReference>
<dbReference type="SUPFAM" id="SSF82114">
    <property type="entry name" value="Riboflavin kinase-like"/>
    <property type="match status" value="1"/>
</dbReference>
<dbReference type="UniPathway" id="UPA00277">
    <property type="reaction ID" value="UER00407"/>
</dbReference>
<evidence type="ECO:0000259" key="16">
    <source>
        <dbReference type="SMART" id="SM00904"/>
    </source>
</evidence>
<evidence type="ECO:0000256" key="2">
    <source>
        <dbReference type="ARBA" id="ARBA00004726"/>
    </source>
</evidence>
<evidence type="ECO:0000256" key="11">
    <source>
        <dbReference type="ARBA" id="ARBA00022840"/>
    </source>
</evidence>
<accession>A0A5C6AM76</accession>
<dbReference type="NCBIfam" id="TIGR00083">
    <property type="entry name" value="ribF"/>
    <property type="match status" value="1"/>
</dbReference>
<evidence type="ECO:0000313" key="18">
    <source>
        <dbReference type="Proteomes" id="UP000320176"/>
    </source>
</evidence>
<sequence length="318" mass="34676">MTSIVSLADLNAPAVDSVLQGGVISIGNFDGVHRGHALLLREVRRQADKRGCPAVAVTLFPHPAVLLRPESAPPRLTWLERRAERMHALGIDQLIICETTSELLSLTAESFFELLAIQHMGASGIVEGPNFYFGRDRAGDINTLGELCQRSGIELSVVTGFRKGHELVSSTRIRDALNRGNVHLACDMLGDAHRIRGRVVAGDGRGRTLGFPTANLDQIDVVVPAPGVYAGWAMIDGGLIRQAAAIHVGQSPTFDSGENGKVEVHLLDHNGDLYGHELYVDFVARVRDVARFESGEQLTQQLHQDVDRVRKLLRKSHS</sequence>
<dbReference type="NCBIfam" id="NF004160">
    <property type="entry name" value="PRK05627.1-3"/>
    <property type="match status" value="1"/>
</dbReference>
<dbReference type="FunFam" id="3.40.50.620:FF:000021">
    <property type="entry name" value="Riboflavin biosynthesis protein"/>
    <property type="match status" value="1"/>
</dbReference>
<keyword evidence="9 15" id="KW-0418">Kinase</keyword>
<dbReference type="PANTHER" id="PTHR22749:SF6">
    <property type="entry name" value="RIBOFLAVIN KINASE"/>
    <property type="match status" value="1"/>
</dbReference>
<dbReference type="AlphaFoldDB" id="A0A5C6AM76"/>
<keyword evidence="6 15" id="KW-0808">Transferase</keyword>
<keyword evidence="18" id="KW-1185">Reference proteome</keyword>
<name>A0A5C6AM76_9BACT</name>
<dbReference type="InterPro" id="IPR002606">
    <property type="entry name" value="Riboflavin_kinase_bac"/>
</dbReference>
<keyword evidence="12" id="KW-0511">Multifunctional enzyme</keyword>
<dbReference type="CDD" id="cd02064">
    <property type="entry name" value="FAD_synthetase_N"/>
    <property type="match status" value="1"/>
</dbReference>
<dbReference type="InterPro" id="IPR004821">
    <property type="entry name" value="Cyt_trans-like"/>
</dbReference>
<evidence type="ECO:0000256" key="14">
    <source>
        <dbReference type="ARBA" id="ARBA00049494"/>
    </source>
</evidence>
<dbReference type="RefSeq" id="WP_231742136.1">
    <property type="nucleotide sequence ID" value="NZ_CP151726.1"/>
</dbReference>
<dbReference type="UniPathway" id="UPA00276">
    <property type="reaction ID" value="UER00406"/>
</dbReference>
<proteinExistence type="inferred from homology"/>
<evidence type="ECO:0000256" key="12">
    <source>
        <dbReference type="ARBA" id="ARBA00023268"/>
    </source>
</evidence>
<dbReference type="GO" id="GO:0003919">
    <property type="term" value="F:FMN adenylyltransferase activity"/>
    <property type="evidence" value="ECO:0007669"/>
    <property type="project" value="UniProtKB-UniRule"/>
</dbReference>
<dbReference type="GO" id="GO:0009231">
    <property type="term" value="P:riboflavin biosynthetic process"/>
    <property type="evidence" value="ECO:0007669"/>
    <property type="project" value="InterPro"/>
</dbReference>
<comment type="catalytic activity">
    <reaction evidence="14 15">
        <text>FMN + ATP + H(+) = FAD + diphosphate</text>
        <dbReference type="Rhea" id="RHEA:17237"/>
        <dbReference type="ChEBI" id="CHEBI:15378"/>
        <dbReference type="ChEBI" id="CHEBI:30616"/>
        <dbReference type="ChEBI" id="CHEBI:33019"/>
        <dbReference type="ChEBI" id="CHEBI:57692"/>
        <dbReference type="ChEBI" id="CHEBI:58210"/>
        <dbReference type="EC" id="2.7.7.2"/>
    </reaction>
</comment>
<dbReference type="GO" id="GO:0008531">
    <property type="term" value="F:riboflavin kinase activity"/>
    <property type="evidence" value="ECO:0007669"/>
    <property type="project" value="UniProtKB-UniRule"/>
</dbReference>
<dbReference type="GO" id="GO:0009398">
    <property type="term" value="P:FMN biosynthetic process"/>
    <property type="evidence" value="ECO:0007669"/>
    <property type="project" value="UniProtKB-UniRule"/>
</dbReference>
<evidence type="ECO:0000256" key="3">
    <source>
        <dbReference type="ARBA" id="ARBA00005201"/>
    </source>
</evidence>
<dbReference type="GO" id="GO:0005524">
    <property type="term" value="F:ATP binding"/>
    <property type="evidence" value="ECO:0007669"/>
    <property type="project" value="UniProtKB-UniRule"/>
</dbReference>
<organism evidence="17 18">
    <name type="scientific">Stieleria varia</name>
    <dbReference type="NCBI Taxonomy" id="2528005"/>
    <lineage>
        <taxon>Bacteria</taxon>
        <taxon>Pseudomonadati</taxon>
        <taxon>Planctomycetota</taxon>
        <taxon>Planctomycetia</taxon>
        <taxon>Pirellulales</taxon>
        <taxon>Pirellulaceae</taxon>
        <taxon>Stieleria</taxon>
    </lineage>
</organism>
<evidence type="ECO:0000256" key="5">
    <source>
        <dbReference type="ARBA" id="ARBA00022643"/>
    </source>
</evidence>
<keyword evidence="4 15" id="KW-0285">Flavoprotein</keyword>
<dbReference type="EC" id="2.7.1.26" evidence="15"/>
<protein>
    <recommendedName>
        <fullName evidence="15">Riboflavin biosynthesis protein</fullName>
    </recommendedName>
    <domain>
        <recommendedName>
            <fullName evidence="15">Riboflavin kinase</fullName>
            <ecNumber evidence="15">2.7.1.26</ecNumber>
        </recommendedName>
        <alternativeName>
            <fullName evidence="15">Flavokinase</fullName>
        </alternativeName>
    </domain>
    <domain>
        <recommendedName>
            <fullName evidence="15">FMN adenylyltransferase</fullName>
            <ecNumber evidence="15">2.7.7.2</ecNumber>
        </recommendedName>
        <alternativeName>
            <fullName evidence="15">FAD pyrophosphorylase</fullName>
        </alternativeName>
        <alternativeName>
            <fullName evidence="15">FAD synthase</fullName>
        </alternativeName>
    </domain>
</protein>